<dbReference type="NCBIfam" id="NF001557">
    <property type="entry name" value="PRK00378.1"/>
    <property type="match status" value="1"/>
</dbReference>
<comment type="caution">
    <text evidence="5">The sequence shown here is derived from an EMBL/GenBank/DDBJ whole genome shotgun (WGS) entry which is preliminary data.</text>
</comment>
<dbReference type="InterPro" id="IPR007358">
    <property type="entry name" value="Nucleoid_associated_NdpA"/>
</dbReference>
<dbReference type="HAMAP" id="MF_00730">
    <property type="entry name" value="NdpA"/>
    <property type="match status" value="1"/>
</dbReference>
<keyword evidence="3 4" id="KW-0963">Cytoplasm</keyword>
<evidence type="ECO:0000313" key="5">
    <source>
        <dbReference type="EMBL" id="MDN2481642.1"/>
    </source>
</evidence>
<evidence type="ECO:0000256" key="4">
    <source>
        <dbReference type="HAMAP-Rule" id="MF_00730"/>
    </source>
</evidence>
<gene>
    <name evidence="5" type="primary">yejK</name>
    <name evidence="5" type="ORF">QWJ08_09555</name>
</gene>
<comment type="subcellular location">
    <subcellularLocation>
        <location evidence="1 4">Cytoplasm</location>
        <location evidence="1 4">Nucleoid</location>
    </subcellularLocation>
</comment>
<keyword evidence="6" id="KW-1185">Reference proteome</keyword>
<name>A0ABT7Y0S4_9VIBR</name>
<dbReference type="Pfam" id="PF04245">
    <property type="entry name" value="NA37"/>
    <property type="match status" value="1"/>
</dbReference>
<proteinExistence type="inferred from homology"/>
<sequence length="334" mass="37723">MSLQLSNIILHQLSKNDQEELVVNYRSDALELDHSSENLVAELHRTFNAKAGKGFGLFKSDSEFQQRLDTFRKGELSFYEFSQQCGESLKHELAKYPFADEGIFVIAEYQSLATDYLFIAILPSNQSLKVTEGLDISATDYLDINKMDIAARLDLSTYDTDKESNRYLSYIKGRVGRKVADFFLDFLQAEVGLDSKQQNLVLMQAVEDFCSDAQLDKQETTEYKKQVATYCTEQLKSGDEIHLTELSGELPPTDSGSSFQEFTQSQGYELEESFPADRTTVRKLTKYVGAGGGLNLSFDSLLLGERVFYDQDTDTLTIKGCPPNLKDQLTRQSH</sequence>
<accession>A0ABT7Y0S4</accession>
<comment type="similarity">
    <text evidence="2 4">Belongs to the YejK family.</text>
</comment>
<dbReference type="RefSeq" id="WP_289961724.1">
    <property type="nucleotide sequence ID" value="NZ_JAUEOZ010000001.1"/>
</dbReference>
<evidence type="ECO:0000313" key="6">
    <source>
        <dbReference type="Proteomes" id="UP001169719"/>
    </source>
</evidence>
<dbReference type="PANTHER" id="PTHR38772">
    <property type="match status" value="1"/>
</dbReference>
<organism evidence="5 6">
    <name type="scientific">Vibrio agarivorans</name>
    <dbReference type="NCBI Taxonomy" id="153622"/>
    <lineage>
        <taxon>Bacteria</taxon>
        <taxon>Pseudomonadati</taxon>
        <taxon>Pseudomonadota</taxon>
        <taxon>Gammaproteobacteria</taxon>
        <taxon>Vibrionales</taxon>
        <taxon>Vibrionaceae</taxon>
        <taxon>Vibrio</taxon>
    </lineage>
</organism>
<dbReference type="EMBL" id="JAUEOZ010000001">
    <property type="protein sequence ID" value="MDN2481642.1"/>
    <property type="molecule type" value="Genomic_DNA"/>
</dbReference>
<dbReference type="PANTHER" id="PTHR38772:SF1">
    <property type="entry name" value="NUCLEOID-ASSOCIATED PROTEIN YEJK"/>
    <property type="match status" value="1"/>
</dbReference>
<protein>
    <recommendedName>
        <fullName evidence="4">Nucleoid-associated protein QWJ08_09555</fullName>
    </recommendedName>
</protein>
<evidence type="ECO:0000256" key="2">
    <source>
        <dbReference type="ARBA" id="ARBA00009035"/>
    </source>
</evidence>
<evidence type="ECO:0000256" key="1">
    <source>
        <dbReference type="ARBA" id="ARBA00004453"/>
    </source>
</evidence>
<dbReference type="Proteomes" id="UP001169719">
    <property type="component" value="Unassembled WGS sequence"/>
</dbReference>
<evidence type="ECO:0000256" key="3">
    <source>
        <dbReference type="ARBA" id="ARBA00022490"/>
    </source>
</evidence>
<reference evidence="5" key="1">
    <citation type="submission" date="2024-05" db="EMBL/GenBank/DDBJ databases">
        <title>Genome Sequences of Four Agar- Degrading Marine Bacteria.</title>
        <authorList>
            <person name="Phillips E.K."/>
            <person name="Shaffer J.C."/>
            <person name="Henson M.W."/>
            <person name="Temperton B."/>
            <person name="Thrash C.J."/>
            <person name="Martin M.O."/>
        </authorList>
    </citation>
    <scope>NUCLEOTIDE SEQUENCE</scope>
    <source>
        <strain evidence="5">EKP203</strain>
    </source>
</reference>